<name>A0ABT0A1A0_9GAMM</name>
<gene>
    <name evidence="4" type="ORF">MQC88_01900</name>
</gene>
<dbReference type="PANTHER" id="PTHR10612:SF34">
    <property type="entry name" value="APOLIPOPROTEIN D"/>
    <property type="match status" value="1"/>
</dbReference>
<keyword evidence="5" id="KW-1185">Reference proteome</keyword>
<dbReference type="Pfam" id="PF08212">
    <property type="entry name" value="Lipocalin_2"/>
    <property type="match status" value="1"/>
</dbReference>
<dbReference type="RefSeq" id="WP_243318716.1">
    <property type="nucleotide sequence ID" value="NZ_JALGCL010000001.1"/>
</dbReference>
<dbReference type="InterPro" id="IPR012674">
    <property type="entry name" value="Calycin"/>
</dbReference>
<comment type="subcellular location">
    <subcellularLocation>
        <location evidence="2">Cell outer membrane</location>
    </subcellularLocation>
</comment>
<organism evidence="4 5">
    <name type="scientific">Cognatiluteimonas sedimenti</name>
    <dbReference type="NCBI Taxonomy" id="2927791"/>
    <lineage>
        <taxon>Bacteria</taxon>
        <taxon>Pseudomonadati</taxon>
        <taxon>Pseudomonadota</taxon>
        <taxon>Gammaproteobacteria</taxon>
        <taxon>Lysobacterales</taxon>
        <taxon>Lysobacteraceae</taxon>
        <taxon>Cognatiluteimonas</taxon>
    </lineage>
</organism>
<feature type="signal peptide" evidence="2">
    <location>
        <begin position="1"/>
        <end position="21"/>
    </location>
</feature>
<dbReference type="Gene3D" id="2.40.128.20">
    <property type="match status" value="1"/>
</dbReference>
<dbReference type="SUPFAM" id="SSF50814">
    <property type="entry name" value="Lipocalins"/>
    <property type="match status" value="1"/>
</dbReference>
<dbReference type="PRINTS" id="PR01171">
    <property type="entry name" value="BCTLIPOCALIN"/>
</dbReference>
<dbReference type="Proteomes" id="UP001165423">
    <property type="component" value="Unassembled WGS sequence"/>
</dbReference>
<feature type="chain" id="PRO_5045017394" description="Outer membrane lipoprotein Blc" evidence="2">
    <location>
        <begin position="22"/>
        <end position="176"/>
    </location>
</feature>
<keyword evidence="2" id="KW-0472">Membrane</keyword>
<comment type="function">
    <text evidence="2">Involved in the storage or transport of lipids necessary for membrane maintenance under stressful conditions. Displays a binding preference for lysophospholipids.</text>
</comment>
<proteinExistence type="inferred from homology"/>
<reference evidence="4 5" key="1">
    <citation type="submission" date="2022-03" db="EMBL/GenBank/DDBJ databases">
        <title>Luteimonas soily sp. nov., a novel bacterium isolated from the soil.</title>
        <authorList>
            <person name="Zhang X."/>
        </authorList>
    </citation>
    <scope>NUCLEOTIDE SEQUENCE [LARGE SCALE GENOMIC DNA]</scope>
    <source>
        <strain evidence="4 5">50</strain>
    </source>
</reference>
<dbReference type="EMBL" id="JALGCL010000001">
    <property type="protein sequence ID" value="MCJ0824723.1"/>
    <property type="molecule type" value="Genomic_DNA"/>
</dbReference>
<dbReference type="CDD" id="cd19438">
    <property type="entry name" value="lipocalin_Blc-like"/>
    <property type="match status" value="1"/>
</dbReference>
<dbReference type="InterPro" id="IPR022271">
    <property type="entry name" value="Lipocalin_ApoD"/>
</dbReference>
<comment type="subunit">
    <text evidence="2">Homodimer.</text>
</comment>
<evidence type="ECO:0000313" key="4">
    <source>
        <dbReference type="EMBL" id="MCJ0824723.1"/>
    </source>
</evidence>
<protein>
    <recommendedName>
        <fullName evidence="2">Outer membrane lipoprotein Blc</fullName>
    </recommendedName>
</protein>
<feature type="domain" description="Lipocalin/cytosolic fatty-acid binding" evidence="3">
    <location>
        <begin position="29"/>
        <end position="175"/>
    </location>
</feature>
<dbReference type="PIRSF" id="PIRSF036893">
    <property type="entry name" value="Lipocalin_ApoD"/>
    <property type="match status" value="1"/>
</dbReference>
<keyword evidence="2" id="KW-0732">Signal</keyword>
<keyword evidence="2" id="KW-0998">Cell outer membrane</keyword>
<accession>A0ABT0A1A0</accession>
<comment type="caution">
    <text evidence="4">The sequence shown here is derived from an EMBL/GenBank/DDBJ whole genome shotgun (WGS) entry which is preliminary data.</text>
</comment>
<evidence type="ECO:0000256" key="2">
    <source>
        <dbReference type="PIRNR" id="PIRNR036893"/>
    </source>
</evidence>
<keyword evidence="2" id="KW-0449">Lipoprotein</keyword>
<dbReference type="InterPro" id="IPR002446">
    <property type="entry name" value="Lipocalin_bac"/>
</dbReference>
<dbReference type="InterPro" id="IPR047202">
    <property type="entry name" value="Lipocalin_Blc-like_dom"/>
</dbReference>
<comment type="similarity">
    <text evidence="1 2">Belongs to the calycin superfamily. Lipocalin family.</text>
</comment>
<dbReference type="InterPro" id="IPR000566">
    <property type="entry name" value="Lipocln_cytosolic_FA-bd_dom"/>
</dbReference>
<keyword evidence="2" id="KW-0446">Lipid-binding</keyword>
<dbReference type="PANTHER" id="PTHR10612">
    <property type="entry name" value="APOLIPOPROTEIN D"/>
    <property type="match status" value="1"/>
</dbReference>
<evidence type="ECO:0000259" key="3">
    <source>
        <dbReference type="Pfam" id="PF08212"/>
    </source>
</evidence>
<sequence length="176" mass="20005">MKNLLVALTFATTIAGNTAVAQVQTVAAVDLESYMGTWYEQARLPMYFQRKCDRNTTANYSLRPDGHVDVLNSCEADDGRKIVAQGVARKVGNSTSRLEVRFAPAFLSFLPFVWGDYWIIGLDEGYRWSVVGSPDRKYLWILSREKQLPDETYRQLVDLAKAQGFDTSRLVRTRQL</sequence>
<evidence type="ECO:0000256" key="1">
    <source>
        <dbReference type="ARBA" id="ARBA00006889"/>
    </source>
</evidence>
<evidence type="ECO:0000313" key="5">
    <source>
        <dbReference type="Proteomes" id="UP001165423"/>
    </source>
</evidence>